<keyword evidence="2" id="KW-0433">Leucine-rich repeat</keyword>
<dbReference type="InterPro" id="IPR025875">
    <property type="entry name" value="Leu-rich_rpt_4"/>
</dbReference>
<gene>
    <name evidence="6" type="ORF">GDO78_004368</name>
</gene>
<proteinExistence type="predicted"/>
<dbReference type="InterPro" id="IPR050576">
    <property type="entry name" value="Cilia_flagella_integrity"/>
</dbReference>
<dbReference type="InterPro" id="IPR032675">
    <property type="entry name" value="LRR_dom_sf"/>
</dbReference>
<dbReference type="PROSITE" id="PS51450">
    <property type="entry name" value="LRR"/>
    <property type="match status" value="3"/>
</dbReference>
<evidence type="ECO:0000313" key="7">
    <source>
        <dbReference type="Proteomes" id="UP000770717"/>
    </source>
</evidence>
<keyword evidence="7" id="KW-1185">Reference proteome</keyword>
<organism evidence="6 7">
    <name type="scientific">Eleutherodactylus coqui</name>
    <name type="common">Puerto Rican coqui</name>
    <dbReference type="NCBI Taxonomy" id="57060"/>
    <lineage>
        <taxon>Eukaryota</taxon>
        <taxon>Metazoa</taxon>
        <taxon>Chordata</taxon>
        <taxon>Craniata</taxon>
        <taxon>Vertebrata</taxon>
        <taxon>Euteleostomi</taxon>
        <taxon>Amphibia</taxon>
        <taxon>Batrachia</taxon>
        <taxon>Anura</taxon>
        <taxon>Neobatrachia</taxon>
        <taxon>Hyloidea</taxon>
        <taxon>Eleutherodactylidae</taxon>
        <taxon>Eleutherodactylinae</taxon>
        <taxon>Eleutherodactylus</taxon>
        <taxon>Eleutherodactylus</taxon>
    </lineage>
</organism>
<keyword evidence="3" id="KW-0677">Repeat</keyword>
<evidence type="ECO:0000256" key="5">
    <source>
        <dbReference type="ARBA" id="ARBA00023273"/>
    </source>
</evidence>
<comment type="caution">
    <text evidence="6">The sequence shown here is derived from an EMBL/GenBank/DDBJ whole genome shotgun (WGS) entry which is preliminary data.</text>
</comment>
<dbReference type="EMBL" id="WNTK01000013">
    <property type="protein sequence ID" value="KAG9474035.1"/>
    <property type="molecule type" value="Genomic_DNA"/>
</dbReference>
<comment type="subcellular location">
    <subcellularLocation>
        <location evidence="1">Cell projection</location>
        <location evidence="1">Cilium</location>
    </subcellularLocation>
</comment>
<dbReference type="SUPFAM" id="SSF52058">
    <property type="entry name" value="L domain-like"/>
    <property type="match status" value="1"/>
</dbReference>
<dbReference type="PANTHER" id="PTHR45973:SF9">
    <property type="entry name" value="LEUCINE-RICH REPEAT-CONTAINING PROTEIN 46"/>
    <property type="match status" value="1"/>
</dbReference>
<dbReference type="OrthoDB" id="7451790at2759"/>
<reference evidence="6" key="1">
    <citation type="thesis" date="2020" institute="ProQuest LLC" country="789 East Eisenhower Parkway, Ann Arbor, MI, USA">
        <title>Comparative Genomics and Chromosome Evolution.</title>
        <authorList>
            <person name="Mudd A.B."/>
        </authorList>
    </citation>
    <scope>NUCLEOTIDE SEQUENCE</scope>
    <source>
        <strain evidence="6">HN-11 Male</strain>
        <tissue evidence="6">Kidney and liver</tissue>
    </source>
</reference>
<evidence type="ECO:0000256" key="1">
    <source>
        <dbReference type="ARBA" id="ARBA00004138"/>
    </source>
</evidence>
<keyword evidence="5" id="KW-0966">Cell projection</keyword>
<name>A0A8J6K094_ELECQ</name>
<dbReference type="Pfam" id="PF12799">
    <property type="entry name" value="LRR_4"/>
    <property type="match status" value="1"/>
</dbReference>
<keyword evidence="4" id="KW-0969">Cilium</keyword>
<dbReference type="Gene3D" id="3.80.10.10">
    <property type="entry name" value="Ribonuclease Inhibitor"/>
    <property type="match status" value="1"/>
</dbReference>
<accession>A0A8J6K094</accession>
<protein>
    <submittedName>
        <fullName evidence="6">Uncharacterized protein</fullName>
    </submittedName>
</protein>
<evidence type="ECO:0000256" key="3">
    <source>
        <dbReference type="ARBA" id="ARBA00022737"/>
    </source>
</evidence>
<dbReference type="InterPro" id="IPR001611">
    <property type="entry name" value="Leu-rich_rpt"/>
</dbReference>
<dbReference type="Proteomes" id="UP000770717">
    <property type="component" value="Unassembled WGS sequence"/>
</dbReference>
<dbReference type="SMART" id="SM00365">
    <property type="entry name" value="LRR_SD22"/>
    <property type="match status" value="3"/>
</dbReference>
<evidence type="ECO:0000256" key="2">
    <source>
        <dbReference type="ARBA" id="ARBA00022614"/>
    </source>
</evidence>
<evidence type="ECO:0000256" key="4">
    <source>
        <dbReference type="ARBA" id="ARBA00023069"/>
    </source>
</evidence>
<feature type="non-terminal residue" evidence="6">
    <location>
        <position position="1"/>
    </location>
</feature>
<evidence type="ECO:0000313" key="6">
    <source>
        <dbReference type="EMBL" id="KAG9474035.1"/>
    </source>
</evidence>
<sequence>MLRVMARRNLGASVHGGTQEELSQALLHLHTVRLDREGITTVKNLELVKEVQSLYLQKNQIKKIENVEVLKNLRFLSLSCNRLEEIRNFQSMTNLLFLDLSQNLIKKLDASELPQSLLILDLTGNPCTKAKDYRNDTCLVQWRNSNQRPAPLQTLPCTDWLETTTDAQENGEVP</sequence>
<dbReference type="AlphaFoldDB" id="A0A8J6K094"/>
<dbReference type="PANTHER" id="PTHR45973">
    <property type="entry name" value="PROTEIN PHOSPHATASE 1 REGULATORY SUBUNIT SDS22-RELATED"/>
    <property type="match status" value="1"/>
</dbReference>